<keyword evidence="1" id="KW-0677">Repeat</keyword>
<dbReference type="PROSITE" id="PS50088">
    <property type="entry name" value="ANK_REPEAT"/>
    <property type="match status" value="1"/>
</dbReference>
<dbReference type="PANTHER" id="PTHR24171:SF9">
    <property type="entry name" value="ANKYRIN REPEAT DOMAIN-CONTAINING PROTEIN 39"/>
    <property type="match status" value="1"/>
</dbReference>
<dbReference type="Gene3D" id="1.25.40.20">
    <property type="entry name" value="Ankyrin repeat-containing domain"/>
    <property type="match status" value="1"/>
</dbReference>
<accession>A0A4R3Y2S8</accession>
<reference evidence="4 6" key="1">
    <citation type="submission" date="2019-03" db="EMBL/GenBank/DDBJ databases">
        <title>Genomic Encyclopedia of Type Strains, Phase IV (KMG-IV): sequencing the most valuable type-strain genomes for metagenomic binning, comparative biology and taxonomic classification.</title>
        <authorList>
            <person name="Goeker M."/>
        </authorList>
    </citation>
    <scope>NUCLEOTIDE SEQUENCE [LARGE SCALE GENOMIC DNA]</scope>
    <source>
        <strain evidence="4 6">DSM 28140</strain>
    </source>
</reference>
<evidence type="ECO:0000313" key="5">
    <source>
        <dbReference type="EMBL" id="TNG93240.1"/>
    </source>
</evidence>
<dbReference type="EMBL" id="SMCP01000008">
    <property type="protein sequence ID" value="TCV85782.1"/>
    <property type="molecule type" value="Genomic_DNA"/>
</dbReference>
<reference evidence="5 7" key="2">
    <citation type="submission" date="2019-05" db="EMBL/GenBank/DDBJ databases">
        <title>Pasteurellaceae isolates from reptiles.</title>
        <authorList>
            <person name="Bojesen A.M."/>
            <person name="Lund E."/>
        </authorList>
    </citation>
    <scope>NUCLEOTIDE SEQUENCE [LARGE SCALE GENOMIC DNA]</scope>
    <source>
        <strain evidence="5 7">ELNT2x</strain>
    </source>
</reference>
<dbReference type="Pfam" id="PF12796">
    <property type="entry name" value="Ank_2"/>
    <property type="match status" value="1"/>
</dbReference>
<keyword evidence="7" id="KW-1185">Reference proteome</keyword>
<evidence type="ECO:0000313" key="4">
    <source>
        <dbReference type="EMBL" id="TCV85782.1"/>
    </source>
</evidence>
<dbReference type="InterPro" id="IPR036770">
    <property type="entry name" value="Ankyrin_rpt-contain_sf"/>
</dbReference>
<evidence type="ECO:0000256" key="3">
    <source>
        <dbReference type="PROSITE-ProRule" id="PRU00023"/>
    </source>
</evidence>
<name>A0A4R3Y2S8_9PAST</name>
<gene>
    <name evidence="4" type="ORF">EDC16_10889</name>
    <name evidence="5" type="ORF">FHQ21_01980</name>
</gene>
<dbReference type="AlphaFoldDB" id="A0A4R3Y2S8"/>
<dbReference type="Proteomes" id="UP000294619">
    <property type="component" value="Unassembled WGS sequence"/>
</dbReference>
<feature type="repeat" description="ANK" evidence="3">
    <location>
        <begin position="92"/>
        <end position="124"/>
    </location>
</feature>
<proteinExistence type="predicted"/>
<dbReference type="InterPro" id="IPR002110">
    <property type="entry name" value="Ankyrin_rpt"/>
</dbReference>
<dbReference type="EMBL" id="VDGV01000010">
    <property type="protein sequence ID" value="TNG93240.1"/>
    <property type="molecule type" value="Genomic_DNA"/>
</dbReference>
<organism evidence="4 6">
    <name type="scientific">Testudinibacter aquarius</name>
    <dbReference type="NCBI Taxonomy" id="1524974"/>
    <lineage>
        <taxon>Bacteria</taxon>
        <taxon>Pseudomonadati</taxon>
        <taxon>Pseudomonadota</taxon>
        <taxon>Gammaproteobacteria</taxon>
        <taxon>Pasteurellales</taxon>
        <taxon>Pasteurellaceae</taxon>
        <taxon>Testudinibacter</taxon>
    </lineage>
</organism>
<evidence type="ECO:0000256" key="1">
    <source>
        <dbReference type="ARBA" id="ARBA00022737"/>
    </source>
</evidence>
<dbReference type="PANTHER" id="PTHR24171">
    <property type="entry name" value="ANKYRIN REPEAT DOMAIN-CONTAINING PROTEIN 39-RELATED"/>
    <property type="match status" value="1"/>
</dbReference>
<dbReference type="SMART" id="SM00248">
    <property type="entry name" value="ANK"/>
    <property type="match status" value="2"/>
</dbReference>
<keyword evidence="2 3" id="KW-0040">ANK repeat</keyword>
<evidence type="ECO:0000256" key="2">
    <source>
        <dbReference type="ARBA" id="ARBA00023043"/>
    </source>
</evidence>
<evidence type="ECO:0000313" key="6">
    <source>
        <dbReference type="Proteomes" id="UP000294619"/>
    </source>
</evidence>
<dbReference type="SUPFAM" id="SSF48403">
    <property type="entry name" value="Ankyrin repeat"/>
    <property type="match status" value="1"/>
</dbReference>
<evidence type="ECO:0000313" key="7">
    <source>
        <dbReference type="Proteomes" id="UP000305526"/>
    </source>
</evidence>
<sequence>MAKQNKNQTFEERYQELYEKDFDLQATAANREEDLSLLKKLFFEEKKLDILEKTPKEKWNWLHRCNLLSAAPLSVVQFYIDHGVEVNAQDMYGMTPLHYAMRSKNVDGAIALLNAGAAPNIPNRDGLIPLSMIGYIREHLDVLELMLKNGGDVHYEYQNEGSVLERYKPRGDETRNIAIYDMMLKYS</sequence>
<dbReference type="PROSITE" id="PS50297">
    <property type="entry name" value="ANK_REP_REGION"/>
    <property type="match status" value="1"/>
</dbReference>
<protein>
    <submittedName>
        <fullName evidence="5">Ankyrin repeat domain-containing protein</fullName>
    </submittedName>
    <submittedName>
        <fullName evidence="4">Ankyrin repeat protein</fullName>
    </submittedName>
</protein>
<dbReference type="Proteomes" id="UP000305526">
    <property type="component" value="Unassembled WGS sequence"/>
</dbReference>
<comment type="caution">
    <text evidence="4">The sequence shown here is derived from an EMBL/GenBank/DDBJ whole genome shotgun (WGS) entry which is preliminary data.</text>
</comment>